<sequence>MVGRRFPRRPKKRPRIIQKNWMEHVKKKGENKPNSKRKRREHSVCVCEHLKAKLYEFYKFNRESGGEVEYIMPRLHFLCKGRCGVNGCYGGD</sequence>
<evidence type="ECO:0000313" key="2">
    <source>
        <dbReference type="Proteomes" id="UP001642260"/>
    </source>
</evidence>
<accession>A0ABC8KW55</accession>
<dbReference type="InterPro" id="IPR012438">
    <property type="entry name" value="DUF1639"/>
</dbReference>
<evidence type="ECO:0000313" key="1">
    <source>
        <dbReference type="EMBL" id="CAH8362248.1"/>
    </source>
</evidence>
<protein>
    <submittedName>
        <fullName evidence="1">Uncharacterized protein</fullName>
    </submittedName>
</protein>
<organism evidence="1 2">
    <name type="scientific">Eruca vesicaria subsp. sativa</name>
    <name type="common">Garden rocket</name>
    <name type="synonym">Eruca sativa</name>
    <dbReference type="NCBI Taxonomy" id="29727"/>
    <lineage>
        <taxon>Eukaryota</taxon>
        <taxon>Viridiplantae</taxon>
        <taxon>Streptophyta</taxon>
        <taxon>Embryophyta</taxon>
        <taxon>Tracheophyta</taxon>
        <taxon>Spermatophyta</taxon>
        <taxon>Magnoliopsida</taxon>
        <taxon>eudicotyledons</taxon>
        <taxon>Gunneridae</taxon>
        <taxon>Pentapetalae</taxon>
        <taxon>rosids</taxon>
        <taxon>malvids</taxon>
        <taxon>Brassicales</taxon>
        <taxon>Brassicaceae</taxon>
        <taxon>Brassiceae</taxon>
        <taxon>Eruca</taxon>
    </lineage>
</organism>
<name>A0ABC8KW55_ERUVS</name>
<keyword evidence="2" id="KW-1185">Reference proteome</keyword>
<proteinExistence type="predicted"/>
<dbReference type="Pfam" id="PF07797">
    <property type="entry name" value="DUF1639"/>
    <property type="match status" value="1"/>
</dbReference>
<dbReference type="EMBL" id="CAKOAT010327376">
    <property type="protein sequence ID" value="CAH8362248.1"/>
    <property type="molecule type" value="Genomic_DNA"/>
</dbReference>
<comment type="caution">
    <text evidence="1">The sequence shown here is derived from an EMBL/GenBank/DDBJ whole genome shotgun (WGS) entry which is preliminary data.</text>
</comment>
<reference evidence="1 2" key="1">
    <citation type="submission" date="2022-03" db="EMBL/GenBank/DDBJ databases">
        <authorList>
            <person name="Macdonald S."/>
            <person name="Ahmed S."/>
            <person name="Newling K."/>
        </authorList>
    </citation>
    <scope>NUCLEOTIDE SEQUENCE [LARGE SCALE GENOMIC DNA]</scope>
</reference>
<dbReference type="AlphaFoldDB" id="A0ABC8KW55"/>
<gene>
    <name evidence="1" type="ORF">ERUC_LOCUS28004</name>
</gene>
<dbReference type="Proteomes" id="UP001642260">
    <property type="component" value="Unassembled WGS sequence"/>
</dbReference>